<dbReference type="InterPro" id="IPR007236">
    <property type="entry name" value="SlyX"/>
</dbReference>
<dbReference type="Pfam" id="PF04102">
    <property type="entry name" value="SlyX"/>
    <property type="match status" value="1"/>
</dbReference>
<evidence type="ECO:0000313" key="3">
    <source>
        <dbReference type="Proteomes" id="UP000605148"/>
    </source>
</evidence>
<feature type="coiled-coil region" evidence="1">
    <location>
        <begin position="2"/>
        <end position="29"/>
    </location>
</feature>
<comment type="caution">
    <text evidence="2">The sequence shown here is derived from an EMBL/GenBank/DDBJ whole genome shotgun (WGS) entry which is preliminary data.</text>
</comment>
<dbReference type="Proteomes" id="UP000605148">
    <property type="component" value="Unassembled WGS sequence"/>
</dbReference>
<protein>
    <submittedName>
        <fullName evidence="2">Protein SlyX</fullName>
    </submittedName>
</protein>
<dbReference type="RefSeq" id="WP_150496541.1">
    <property type="nucleotide sequence ID" value="NZ_BMFA01000007.1"/>
</dbReference>
<dbReference type="PANTHER" id="PTHR36508">
    <property type="entry name" value="PROTEIN SLYX"/>
    <property type="match status" value="1"/>
</dbReference>
<evidence type="ECO:0000256" key="1">
    <source>
        <dbReference type="SAM" id="Coils"/>
    </source>
</evidence>
<dbReference type="OrthoDB" id="5422806at2"/>
<keyword evidence="3" id="KW-1185">Reference proteome</keyword>
<dbReference type="PANTHER" id="PTHR36508:SF1">
    <property type="entry name" value="PROTEIN SLYX"/>
    <property type="match status" value="1"/>
</dbReference>
<sequence length="70" mass="7882">MTEELTSRVEKLEIDLAHAQRVIDDLNTIVTEQGRTIDKMSKHLLLMTDQLAELADTAVPIPASEKPPHY</sequence>
<reference evidence="2" key="2">
    <citation type="submission" date="2020-09" db="EMBL/GenBank/DDBJ databases">
        <authorList>
            <person name="Sun Q."/>
            <person name="Zhou Y."/>
        </authorList>
    </citation>
    <scope>NUCLEOTIDE SEQUENCE</scope>
    <source>
        <strain evidence="2">CGMCC 1.12426</strain>
    </source>
</reference>
<evidence type="ECO:0000313" key="2">
    <source>
        <dbReference type="EMBL" id="GGB52680.1"/>
    </source>
</evidence>
<dbReference type="EMBL" id="BMFA01000007">
    <property type="protein sequence ID" value="GGB52680.1"/>
    <property type="molecule type" value="Genomic_DNA"/>
</dbReference>
<name>A0A916X2S0_9HYPH</name>
<reference evidence="2" key="1">
    <citation type="journal article" date="2014" name="Int. J. Syst. Evol. Microbiol.">
        <title>Complete genome sequence of Corynebacterium casei LMG S-19264T (=DSM 44701T), isolated from a smear-ripened cheese.</title>
        <authorList>
            <consortium name="US DOE Joint Genome Institute (JGI-PGF)"/>
            <person name="Walter F."/>
            <person name="Albersmeier A."/>
            <person name="Kalinowski J."/>
            <person name="Ruckert C."/>
        </authorList>
    </citation>
    <scope>NUCLEOTIDE SEQUENCE</scope>
    <source>
        <strain evidence="2">CGMCC 1.12426</strain>
    </source>
</reference>
<dbReference type="AlphaFoldDB" id="A0A916X2S0"/>
<gene>
    <name evidence="2" type="primary">slyX</name>
    <name evidence="2" type="ORF">GCM10011316_25900</name>
</gene>
<accession>A0A916X2S0</accession>
<keyword evidence="1" id="KW-0175">Coiled coil</keyword>
<organism evidence="2 3">
    <name type="scientific">Roseibium aquae</name>
    <dbReference type="NCBI Taxonomy" id="1323746"/>
    <lineage>
        <taxon>Bacteria</taxon>
        <taxon>Pseudomonadati</taxon>
        <taxon>Pseudomonadota</taxon>
        <taxon>Alphaproteobacteria</taxon>
        <taxon>Hyphomicrobiales</taxon>
        <taxon>Stappiaceae</taxon>
        <taxon>Roseibium</taxon>
    </lineage>
</organism>
<proteinExistence type="predicted"/>